<dbReference type="InterPro" id="IPR000160">
    <property type="entry name" value="GGDEF_dom"/>
</dbReference>
<dbReference type="Pfam" id="PF00990">
    <property type="entry name" value="GGDEF"/>
    <property type="match status" value="1"/>
</dbReference>
<dbReference type="AlphaFoldDB" id="A0A1H9C2E4"/>
<gene>
    <name evidence="5" type="ORF">SAMN05216548_10238</name>
</gene>
<dbReference type="SUPFAM" id="SSF55073">
    <property type="entry name" value="Nucleotide cyclase"/>
    <property type="match status" value="1"/>
</dbReference>
<dbReference type="PANTHER" id="PTHR45138">
    <property type="entry name" value="REGULATORY COMPONENTS OF SENSORY TRANSDUCTION SYSTEM"/>
    <property type="match status" value="1"/>
</dbReference>
<name>A0A1H9C2E4_9HYPH</name>
<sequence>MSFKRHFSMLGVQTERDLHVYVAKTACFCVGAALAVDVANQLIFFNNWTEALRSWAITVIACTAISLPVLYSIGRANLRLYRTKAEVEQLSLTDPLTGLPNRRALFNYAEEAAGMTLVLLIFDVDRFKAVNDAFGHRIGDAVLVSIGRRMQEHLDKFGLVGRLGGEEFAFLSRDSDPHPALDNVEAFCQQLAGIPIVADGHSVSVTVSAGAAMGISIDELYSQADRALYAAKNAGRNRICLAPDLQKLIGGAAAITAGE</sequence>
<reference evidence="5 6" key="1">
    <citation type="submission" date="2016-10" db="EMBL/GenBank/DDBJ databases">
        <authorList>
            <person name="de Groot N.N."/>
        </authorList>
    </citation>
    <scope>NUCLEOTIDE SEQUENCE [LARGE SCALE GENOMIC DNA]</scope>
    <source>
        <strain evidence="5 6">A52C2</strain>
    </source>
</reference>
<dbReference type="PROSITE" id="PS50887">
    <property type="entry name" value="GGDEF"/>
    <property type="match status" value="1"/>
</dbReference>
<dbReference type="PANTHER" id="PTHR45138:SF9">
    <property type="entry name" value="DIGUANYLATE CYCLASE DGCM-RELATED"/>
    <property type="match status" value="1"/>
</dbReference>
<evidence type="ECO:0000259" key="4">
    <source>
        <dbReference type="PROSITE" id="PS50887"/>
    </source>
</evidence>
<keyword evidence="6" id="KW-1185">Reference proteome</keyword>
<keyword evidence="3" id="KW-0812">Transmembrane</keyword>
<dbReference type="NCBIfam" id="TIGR00254">
    <property type="entry name" value="GGDEF"/>
    <property type="match status" value="1"/>
</dbReference>
<dbReference type="Proteomes" id="UP000199647">
    <property type="component" value="Unassembled WGS sequence"/>
</dbReference>
<dbReference type="RefSeq" id="WP_092495227.1">
    <property type="nucleotide sequence ID" value="NZ_FOFG01000002.1"/>
</dbReference>
<dbReference type="STRING" id="1855383.SAMN05216548_10238"/>
<evidence type="ECO:0000256" key="1">
    <source>
        <dbReference type="ARBA" id="ARBA00012528"/>
    </source>
</evidence>
<evidence type="ECO:0000256" key="2">
    <source>
        <dbReference type="ARBA" id="ARBA00034247"/>
    </source>
</evidence>
<comment type="catalytic activity">
    <reaction evidence="2">
        <text>2 GTP = 3',3'-c-di-GMP + 2 diphosphate</text>
        <dbReference type="Rhea" id="RHEA:24898"/>
        <dbReference type="ChEBI" id="CHEBI:33019"/>
        <dbReference type="ChEBI" id="CHEBI:37565"/>
        <dbReference type="ChEBI" id="CHEBI:58805"/>
        <dbReference type="EC" id="2.7.7.65"/>
    </reaction>
</comment>
<organism evidence="5 6">
    <name type="scientific">Faunimonas pinastri</name>
    <dbReference type="NCBI Taxonomy" id="1855383"/>
    <lineage>
        <taxon>Bacteria</taxon>
        <taxon>Pseudomonadati</taxon>
        <taxon>Pseudomonadota</taxon>
        <taxon>Alphaproteobacteria</taxon>
        <taxon>Hyphomicrobiales</taxon>
        <taxon>Afifellaceae</taxon>
        <taxon>Faunimonas</taxon>
    </lineage>
</organism>
<evidence type="ECO:0000256" key="3">
    <source>
        <dbReference type="SAM" id="Phobius"/>
    </source>
</evidence>
<dbReference type="GO" id="GO:1902201">
    <property type="term" value="P:negative regulation of bacterial-type flagellum-dependent cell motility"/>
    <property type="evidence" value="ECO:0007669"/>
    <property type="project" value="TreeGrafter"/>
</dbReference>
<dbReference type="GO" id="GO:0043709">
    <property type="term" value="P:cell adhesion involved in single-species biofilm formation"/>
    <property type="evidence" value="ECO:0007669"/>
    <property type="project" value="TreeGrafter"/>
</dbReference>
<dbReference type="EMBL" id="FOFG01000002">
    <property type="protein sequence ID" value="SEP95445.1"/>
    <property type="molecule type" value="Genomic_DNA"/>
</dbReference>
<dbReference type="GO" id="GO:0052621">
    <property type="term" value="F:diguanylate cyclase activity"/>
    <property type="evidence" value="ECO:0007669"/>
    <property type="project" value="UniProtKB-EC"/>
</dbReference>
<dbReference type="EC" id="2.7.7.65" evidence="1"/>
<feature type="domain" description="GGDEF" evidence="4">
    <location>
        <begin position="115"/>
        <end position="244"/>
    </location>
</feature>
<dbReference type="InterPro" id="IPR029787">
    <property type="entry name" value="Nucleotide_cyclase"/>
</dbReference>
<evidence type="ECO:0000313" key="5">
    <source>
        <dbReference type="EMBL" id="SEP95445.1"/>
    </source>
</evidence>
<dbReference type="Gene3D" id="3.30.70.270">
    <property type="match status" value="1"/>
</dbReference>
<feature type="transmembrane region" description="Helical" evidence="3">
    <location>
        <begin position="21"/>
        <end position="43"/>
    </location>
</feature>
<protein>
    <recommendedName>
        <fullName evidence="1">diguanylate cyclase</fullName>
        <ecNumber evidence="1">2.7.7.65</ecNumber>
    </recommendedName>
</protein>
<dbReference type="GO" id="GO:0005886">
    <property type="term" value="C:plasma membrane"/>
    <property type="evidence" value="ECO:0007669"/>
    <property type="project" value="TreeGrafter"/>
</dbReference>
<proteinExistence type="predicted"/>
<keyword evidence="3" id="KW-0472">Membrane</keyword>
<dbReference type="CDD" id="cd01949">
    <property type="entry name" value="GGDEF"/>
    <property type="match status" value="1"/>
</dbReference>
<dbReference type="InterPro" id="IPR050469">
    <property type="entry name" value="Diguanylate_Cyclase"/>
</dbReference>
<dbReference type="SMART" id="SM00267">
    <property type="entry name" value="GGDEF"/>
    <property type="match status" value="1"/>
</dbReference>
<evidence type="ECO:0000313" key="6">
    <source>
        <dbReference type="Proteomes" id="UP000199647"/>
    </source>
</evidence>
<feature type="transmembrane region" description="Helical" evidence="3">
    <location>
        <begin position="55"/>
        <end position="74"/>
    </location>
</feature>
<dbReference type="OrthoDB" id="9759607at2"/>
<dbReference type="InterPro" id="IPR043128">
    <property type="entry name" value="Rev_trsase/Diguanyl_cyclase"/>
</dbReference>
<accession>A0A1H9C2E4</accession>
<keyword evidence="3" id="KW-1133">Transmembrane helix</keyword>